<keyword evidence="2" id="KW-1185">Reference proteome</keyword>
<dbReference type="AlphaFoldDB" id="A0A348B1Z8"/>
<protein>
    <submittedName>
        <fullName evidence="1">Uncharacterized protein</fullName>
    </submittedName>
</protein>
<name>A0A348B1Z8_9CREN</name>
<reference evidence="2" key="1">
    <citation type="submission" date="2018-04" db="EMBL/GenBank/DDBJ databases">
        <title>Complete genome sequence of Sulfodiicoccus acidiphilus strain HS-1.</title>
        <authorList>
            <person name="Sakai H.D."/>
            <person name="Kurosawa N."/>
        </authorList>
    </citation>
    <scope>NUCLEOTIDE SEQUENCE [LARGE SCALE GENOMIC DNA]</scope>
    <source>
        <strain evidence="2">HS-1</strain>
    </source>
</reference>
<proteinExistence type="predicted"/>
<evidence type="ECO:0000313" key="2">
    <source>
        <dbReference type="Proteomes" id="UP000276741"/>
    </source>
</evidence>
<accession>A0A348B1Z8</accession>
<organism evidence="1 2">
    <name type="scientific">Sulfodiicoccus acidiphilus</name>
    <dbReference type="NCBI Taxonomy" id="1670455"/>
    <lineage>
        <taxon>Archaea</taxon>
        <taxon>Thermoproteota</taxon>
        <taxon>Thermoprotei</taxon>
        <taxon>Sulfolobales</taxon>
        <taxon>Sulfolobaceae</taxon>
        <taxon>Sulfodiicoccus</taxon>
    </lineage>
</organism>
<gene>
    <name evidence="1" type="ORF">HS1genome_0589</name>
</gene>
<evidence type="ECO:0000313" key="1">
    <source>
        <dbReference type="EMBL" id="BBD72200.1"/>
    </source>
</evidence>
<sequence length="176" mass="18872">MPLENMRAAIYAIVVGALLLGLVFSTTPFFTYQDTRLASVTITADPAGPLSLVPNNDNLGYSAQNDAYVTLNNSGDLAINLNDVQTNAMLKLDPAFYVDDNLNQTVTVTITVSGPYNANGMPVSSTAKLLVNGSTTLTFTLSPSEHEVPVYLTLTTYGTSPGTFLDFHITFTETYS</sequence>
<dbReference type="KEGG" id="sacd:HS1genome_0589"/>
<dbReference type="RefSeq" id="WP_126449560.1">
    <property type="nucleotide sequence ID" value="NZ_AP018553.1"/>
</dbReference>
<dbReference type="GeneID" id="38666096"/>
<dbReference type="Proteomes" id="UP000276741">
    <property type="component" value="Chromosome"/>
</dbReference>
<dbReference type="EMBL" id="AP018553">
    <property type="protein sequence ID" value="BBD72200.1"/>
    <property type="molecule type" value="Genomic_DNA"/>
</dbReference>